<sequence>MEICSNYGSMPVLSTASRRDLESQEAGATRKHSRLWTILVDIPLILIVLVLIGLFELGVIPCYRAGFFCNDPSLSFPYRGDTVSTVVLVVTIFLAPLIVILITELIFHDQEYSFRDMTIASTKQTLRVYRNYVYGLIFNFAVIEVMKGITGSPRPTFFDLCEPDTGKTCNGSEFVSDFECTSTRFSKWMQKDSYHSFPSGHTSLSVHCGLFIAWYLQKRAFDWRFRTVFVVPMLQLVCMGFMATSSLSRITDHRHHWWDVAVGFVIGVITFSYAAIVLSKDGAATKRASSESMQPSLKTLVFDQRTIEPASP</sequence>
<feature type="transmembrane region" description="Helical" evidence="6">
    <location>
        <begin position="197"/>
        <end position="216"/>
    </location>
</feature>
<feature type="transmembrane region" description="Helical" evidence="6">
    <location>
        <begin position="228"/>
        <end position="248"/>
    </location>
</feature>
<comment type="subcellular location">
    <subcellularLocation>
        <location evidence="1">Membrane</location>
        <topology evidence="1">Multi-pass membrane protein</topology>
    </subcellularLocation>
</comment>
<evidence type="ECO:0000313" key="8">
    <source>
        <dbReference type="EMBL" id="CAH0401117.1"/>
    </source>
</evidence>
<keyword evidence="9" id="KW-1185">Reference proteome</keyword>
<accession>A0ABN8B363</accession>
<dbReference type="SMART" id="SM00014">
    <property type="entry name" value="acidPPc"/>
    <property type="match status" value="1"/>
</dbReference>
<dbReference type="InterPro" id="IPR000326">
    <property type="entry name" value="PAP2/HPO"/>
</dbReference>
<dbReference type="SUPFAM" id="SSF48317">
    <property type="entry name" value="Acid phosphatase/Vanadium-dependent haloperoxidase"/>
    <property type="match status" value="1"/>
</dbReference>
<dbReference type="PANTHER" id="PTHR10165">
    <property type="entry name" value="LIPID PHOSPHATE PHOSPHATASE"/>
    <property type="match status" value="1"/>
</dbReference>
<feature type="transmembrane region" description="Helical" evidence="6">
    <location>
        <begin position="260"/>
        <end position="278"/>
    </location>
</feature>
<keyword evidence="3 6" id="KW-0812">Transmembrane</keyword>
<dbReference type="InterPro" id="IPR036938">
    <property type="entry name" value="PAP2/HPO_sf"/>
</dbReference>
<dbReference type="InterPro" id="IPR043216">
    <property type="entry name" value="PAP-like"/>
</dbReference>
<evidence type="ECO:0000313" key="9">
    <source>
        <dbReference type="Proteomes" id="UP001153292"/>
    </source>
</evidence>
<dbReference type="Gene3D" id="1.20.144.10">
    <property type="entry name" value="Phosphatidic acid phosphatase type 2/haloperoxidase"/>
    <property type="match status" value="1"/>
</dbReference>
<evidence type="ECO:0000259" key="7">
    <source>
        <dbReference type="SMART" id="SM00014"/>
    </source>
</evidence>
<feature type="transmembrane region" description="Helical" evidence="6">
    <location>
        <begin position="86"/>
        <end position="107"/>
    </location>
</feature>
<proteinExistence type="inferred from homology"/>
<dbReference type="Proteomes" id="UP001153292">
    <property type="component" value="Chromosome 19"/>
</dbReference>
<comment type="similarity">
    <text evidence="2">Belongs to the PA-phosphatase related phosphoesterase family.</text>
</comment>
<evidence type="ECO:0000256" key="4">
    <source>
        <dbReference type="ARBA" id="ARBA00022989"/>
    </source>
</evidence>
<keyword evidence="4 6" id="KW-1133">Transmembrane helix</keyword>
<keyword evidence="5 6" id="KW-0472">Membrane</keyword>
<dbReference type="Pfam" id="PF01569">
    <property type="entry name" value="PAP2"/>
    <property type="match status" value="1"/>
</dbReference>
<organism evidence="8 9">
    <name type="scientific">Chilo suppressalis</name>
    <name type="common">Asiatic rice borer moth</name>
    <dbReference type="NCBI Taxonomy" id="168631"/>
    <lineage>
        <taxon>Eukaryota</taxon>
        <taxon>Metazoa</taxon>
        <taxon>Ecdysozoa</taxon>
        <taxon>Arthropoda</taxon>
        <taxon>Hexapoda</taxon>
        <taxon>Insecta</taxon>
        <taxon>Pterygota</taxon>
        <taxon>Neoptera</taxon>
        <taxon>Endopterygota</taxon>
        <taxon>Lepidoptera</taxon>
        <taxon>Glossata</taxon>
        <taxon>Ditrysia</taxon>
        <taxon>Pyraloidea</taxon>
        <taxon>Crambidae</taxon>
        <taxon>Crambinae</taxon>
        <taxon>Chilo</taxon>
    </lineage>
</organism>
<gene>
    <name evidence="8" type="ORF">CHILSU_LOCUS4331</name>
</gene>
<evidence type="ECO:0000256" key="2">
    <source>
        <dbReference type="ARBA" id="ARBA00008816"/>
    </source>
</evidence>
<reference evidence="8" key="1">
    <citation type="submission" date="2021-12" db="EMBL/GenBank/DDBJ databases">
        <authorList>
            <person name="King R."/>
        </authorList>
    </citation>
    <scope>NUCLEOTIDE SEQUENCE</scope>
</reference>
<feature type="transmembrane region" description="Helical" evidence="6">
    <location>
        <begin position="38"/>
        <end position="66"/>
    </location>
</feature>
<evidence type="ECO:0000256" key="5">
    <source>
        <dbReference type="ARBA" id="ARBA00023136"/>
    </source>
</evidence>
<feature type="transmembrane region" description="Helical" evidence="6">
    <location>
        <begin position="128"/>
        <end position="149"/>
    </location>
</feature>
<dbReference type="EMBL" id="OU963912">
    <property type="protein sequence ID" value="CAH0401117.1"/>
    <property type="molecule type" value="Genomic_DNA"/>
</dbReference>
<evidence type="ECO:0000256" key="6">
    <source>
        <dbReference type="SAM" id="Phobius"/>
    </source>
</evidence>
<dbReference type="PANTHER" id="PTHR10165:SF103">
    <property type="entry name" value="PHOSPHOLIPID PHOSPHATASE HOMOLOG 1.2 HOMOLOG"/>
    <property type="match status" value="1"/>
</dbReference>
<name>A0ABN8B363_CHISP</name>
<protein>
    <recommendedName>
        <fullName evidence="7">Phosphatidic acid phosphatase type 2/haloperoxidase domain-containing protein</fullName>
    </recommendedName>
</protein>
<feature type="domain" description="Phosphatidic acid phosphatase type 2/haloperoxidase" evidence="7">
    <location>
        <begin position="129"/>
        <end position="275"/>
    </location>
</feature>
<evidence type="ECO:0000256" key="1">
    <source>
        <dbReference type="ARBA" id="ARBA00004141"/>
    </source>
</evidence>
<evidence type="ECO:0000256" key="3">
    <source>
        <dbReference type="ARBA" id="ARBA00022692"/>
    </source>
</evidence>